<dbReference type="AlphaFoldDB" id="A0A1I6LPK1"/>
<evidence type="ECO:0000313" key="2">
    <source>
        <dbReference type="EMBL" id="SFS05424.1"/>
    </source>
</evidence>
<keyword evidence="1" id="KW-0812">Transmembrane</keyword>
<keyword evidence="1" id="KW-0472">Membrane</keyword>
<evidence type="ECO:0000256" key="1">
    <source>
        <dbReference type="SAM" id="Phobius"/>
    </source>
</evidence>
<dbReference type="STRING" id="1123755.SAMN05444714_0776"/>
<feature type="transmembrane region" description="Helical" evidence="1">
    <location>
        <begin position="21"/>
        <end position="42"/>
    </location>
</feature>
<keyword evidence="1" id="KW-1133">Transmembrane helix</keyword>
<feature type="transmembrane region" description="Helical" evidence="1">
    <location>
        <begin position="103"/>
        <end position="124"/>
    </location>
</feature>
<dbReference type="InterPro" id="IPR046595">
    <property type="entry name" value="DUF6653"/>
</dbReference>
<keyword evidence="3" id="KW-1185">Reference proteome</keyword>
<organism evidence="2 3">
    <name type="scientific">Yoonia litorea</name>
    <dbReference type="NCBI Taxonomy" id="1123755"/>
    <lineage>
        <taxon>Bacteria</taxon>
        <taxon>Pseudomonadati</taxon>
        <taxon>Pseudomonadota</taxon>
        <taxon>Alphaproteobacteria</taxon>
        <taxon>Rhodobacterales</taxon>
        <taxon>Paracoccaceae</taxon>
        <taxon>Yoonia</taxon>
    </lineage>
</organism>
<dbReference type="EMBL" id="FOZM01000001">
    <property type="protein sequence ID" value="SFS05424.1"/>
    <property type="molecule type" value="Genomic_DNA"/>
</dbReference>
<evidence type="ECO:0000313" key="3">
    <source>
        <dbReference type="Proteomes" id="UP000198926"/>
    </source>
</evidence>
<name>A0A1I6LPK1_9RHOB</name>
<dbReference type="RefSeq" id="WP_090204176.1">
    <property type="nucleotide sequence ID" value="NZ_FOZM01000001.1"/>
</dbReference>
<proteinExistence type="predicted"/>
<feature type="transmembrane region" description="Helical" evidence="1">
    <location>
        <begin position="48"/>
        <end position="65"/>
    </location>
</feature>
<sequence length="178" mass="20280">MDIYSAAEKLMKMDDATWRRHANPLSGWTRFLFGMAPLFLAIYARVWIGWWTVPLVLLIVLWIWLNPRLFAEPKDFGAWMSRGVLGERIWLARDRYDVPAHHVPVAHATTGFAAFFALCAIWGVIVLDPWITILGVAGTIISKAWFVDRMVWLHVELTDIPMGAAMPAPTLPQLKDQP</sequence>
<protein>
    <submittedName>
        <fullName evidence="2">Uncharacterized protein</fullName>
    </submittedName>
</protein>
<accession>A0A1I6LPK1</accession>
<gene>
    <name evidence="2" type="ORF">SAMN05444714_0776</name>
</gene>
<dbReference type="OrthoDB" id="1442233at2"/>
<reference evidence="2 3" key="1">
    <citation type="submission" date="2016-10" db="EMBL/GenBank/DDBJ databases">
        <authorList>
            <person name="de Groot N.N."/>
        </authorList>
    </citation>
    <scope>NUCLEOTIDE SEQUENCE [LARGE SCALE GENOMIC DNA]</scope>
    <source>
        <strain evidence="2 3">DSM 29433</strain>
    </source>
</reference>
<dbReference type="Pfam" id="PF20358">
    <property type="entry name" value="DUF6653"/>
    <property type="match status" value="1"/>
</dbReference>
<feature type="transmembrane region" description="Helical" evidence="1">
    <location>
        <begin position="130"/>
        <end position="147"/>
    </location>
</feature>
<dbReference type="Proteomes" id="UP000198926">
    <property type="component" value="Unassembled WGS sequence"/>
</dbReference>